<reference evidence="2" key="1">
    <citation type="submission" date="2018-02" db="EMBL/GenBank/DDBJ databases">
        <authorList>
            <person name="Cohen D.B."/>
            <person name="Kent A.D."/>
        </authorList>
    </citation>
    <scope>NUCLEOTIDE SEQUENCE</scope>
    <source>
        <strain evidence="2">1454</strain>
    </source>
</reference>
<dbReference type="EMBL" id="LT985296">
    <property type="protein sequence ID" value="SPE03198.1"/>
    <property type="molecule type" value="Genomic_DNA"/>
</dbReference>
<gene>
    <name evidence="2" type="ORF">RCS78_P0106</name>
</gene>
<geneLocation type="plasmid" evidence="2">
    <name>RCS78_p</name>
</geneLocation>
<feature type="transmembrane region" description="Helical" evidence="1">
    <location>
        <begin position="32"/>
        <end position="63"/>
    </location>
</feature>
<evidence type="ECO:0000256" key="1">
    <source>
        <dbReference type="SAM" id="Phobius"/>
    </source>
</evidence>
<dbReference type="RefSeq" id="WP_001447604.1">
    <property type="nucleotide sequence ID" value="NZ_CAXYOA010000005.1"/>
</dbReference>
<proteinExistence type="predicted"/>
<keyword evidence="2" id="KW-0614">Plasmid</keyword>
<name>A0A2P9EIL2_ECOLX</name>
<keyword evidence="1" id="KW-0812">Transmembrane</keyword>
<sequence length="69" mass="8087">MTDIKEKQNHFSKLKCIAISWHFNKPTGKEHLLLFVAIVAWIFPGLVFFKHSLWGGLLFFFLLQVVMHS</sequence>
<keyword evidence="1" id="KW-1133">Transmembrane helix</keyword>
<organism evidence="2">
    <name type="scientific">Escherichia coli</name>
    <dbReference type="NCBI Taxonomy" id="562"/>
    <lineage>
        <taxon>Bacteria</taxon>
        <taxon>Pseudomonadati</taxon>
        <taxon>Pseudomonadota</taxon>
        <taxon>Gammaproteobacteria</taxon>
        <taxon>Enterobacterales</taxon>
        <taxon>Enterobacteriaceae</taxon>
        <taxon>Escherichia</taxon>
    </lineage>
</organism>
<evidence type="ECO:0000313" key="2">
    <source>
        <dbReference type="EMBL" id="SPE03198.1"/>
    </source>
</evidence>
<dbReference type="AlphaFoldDB" id="A0A2P9EIL2"/>
<protein>
    <submittedName>
        <fullName evidence="2">Uncharacterized protein</fullName>
    </submittedName>
</protein>
<accession>A0A2P9EIL2</accession>
<keyword evidence="1" id="KW-0472">Membrane</keyword>